<dbReference type="HOGENOM" id="CLU_1853870_0_0_6"/>
<name>C9XYW3_CROTZ</name>
<proteinExistence type="predicted"/>
<gene>
    <name evidence="1" type="ordered locus">Ctu_32630</name>
</gene>
<reference evidence="2" key="2">
    <citation type="journal article" date="2011" name="J. Bacteriol.">
        <title>Complete genome sequence of Cronobacter turicensis LMG 23827, a food-borne pathogen causing deaths in neonates.</title>
        <authorList>
            <person name="Stephan R."/>
            <person name="Lehner A."/>
            <person name="Tischler P."/>
            <person name="Rattei T."/>
        </authorList>
    </citation>
    <scope>NUCLEOTIDE SEQUENCE [LARGE SCALE GENOMIC DNA]</scope>
    <source>
        <strain evidence="2">DSM 18703 / CCUG 55852 / LMG 23827 / z3032</strain>
    </source>
</reference>
<protein>
    <submittedName>
        <fullName evidence="1">Uncharacterized protein</fullName>
    </submittedName>
</protein>
<dbReference type="AlphaFoldDB" id="C9XYW3"/>
<organism evidence="1 2">
    <name type="scientific">Cronobacter turicensis (strain DSM 18703 / CCUG 55852 / LMG 23827 / z3032)</name>
    <dbReference type="NCBI Taxonomy" id="693216"/>
    <lineage>
        <taxon>Bacteria</taxon>
        <taxon>Pseudomonadati</taxon>
        <taxon>Pseudomonadota</taxon>
        <taxon>Gammaproteobacteria</taxon>
        <taxon>Enterobacterales</taxon>
        <taxon>Enterobacteriaceae</taxon>
        <taxon>Cronobacter</taxon>
    </lineage>
</organism>
<accession>C9XYW3</accession>
<reference evidence="1 2" key="1">
    <citation type="journal article" date="2010" name="J. Bacteriol.">
        <title>Complete Genome Sequence of Cronobacter turicensis LMG 23827, a foodborne pathogen causing deaths in neonates.</title>
        <authorList>
            <person name="Stephan R."/>
            <person name="Lehner A."/>
            <person name="Tischler P."/>
            <person name="Rattei T."/>
        </authorList>
    </citation>
    <scope>NUCLEOTIDE SEQUENCE [LARGE SCALE GENOMIC DNA]</scope>
    <source>
        <strain evidence="2">DSM 18703 / CCUG 55852 / LMG 23827 / z3032</strain>
    </source>
</reference>
<dbReference type="PATRIC" id="fig|693216.3.peg.3086"/>
<dbReference type="KEGG" id="ctu:CTU_32630"/>
<dbReference type="EMBL" id="FN543093">
    <property type="protein sequence ID" value="CBA33138.1"/>
    <property type="molecule type" value="Genomic_DNA"/>
</dbReference>
<keyword evidence="2" id="KW-1185">Reference proteome</keyword>
<evidence type="ECO:0000313" key="2">
    <source>
        <dbReference type="Proteomes" id="UP000002069"/>
    </source>
</evidence>
<dbReference type="Proteomes" id="UP000002069">
    <property type="component" value="Chromosome"/>
</dbReference>
<sequence length="138" mass="15464">MLCVKGGLELLQTFGVFPQDKASLYSFDEAIYFIIHFSTLKYVASALAISCGIQLAYMLVTEGPDEAVEPIMLGVASGILLILSDANATEWDADRSVAVFLLIVSIPVLYASSRWMNKNREEEKKQRQERRINNKKET</sequence>
<evidence type="ECO:0000313" key="1">
    <source>
        <dbReference type="EMBL" id="CBA33138.1"/>
    </source>
</evidence>